<keyword evidence="1" id="KW-0175">Coiled coil</keyword>
<protein>
    <submittedName>
        <fullName evidence="3">Uncharacterized protein</fullName>
    </submittedName>
</protein>
<evidence type="ECO:0000313" key="4">
    <source>
        <dbReference type="Proteomes" id="UP000183469"/>
    </source>
</evidence>
<dbReference type="OrthoDB" id="1665062at2"/>
<gene>
    <name evidence="3" type="ORF">SAMN05660648_02576</name>
</gene>
<dbReference type="AlphaFoldDB" id="A0A1H3ZT31"/>
<proteinExistence type="predicted"/>
<dbReference type="RefSeq" id="WP_074673125.1">
    <property type="nucleotide sequence ID" value="NZ_FNQG01000012.1"/>
</dbReference>
<sequence>MAMIARVAEDKQSLLQAETVWQKMQKDTSLQKEKEDTVIGKAAEVYISKAGKKLSEEANDPLNRLSQKDFMTDAEKELSKLWQEEQDKAEYKKQAAEIEERLAKDSSLTDKEREKLQAQADELRKKGMTTDDKLYDFYDQKHAIEKDIEKNDGKYTAGDLSSLQRQISELAWKIHNTGIDIMNEGLNKDKLTQQALKERAYIAIAENEARIMGGELEERDSENAMVTRTAEQIAAQSAEDVKPQPKAADVVRVAVEEGKKRAEKAEDETGRLADRGRDSAIKMQRQMQVGAEAQTGTEADDERNTPTREIKKLSYEEFMQDARNKAKEMEMER</sequence>
<organism evidence="3 4">
    <name type="scientific">Selenomonas ruminantium</name>
    <dbReference type="NCBI Taxonomy" id="971"/>
    <lineage>
        <taxon>Bacteria</taxon>
        <taxon>Bacillati</taxon>
        <taxon>Bacillota</taxon>
        <taxon>Negativicutes</taxon>
        <taxon>Selenomonadales</taxon>
        <taxon>Selenomonadaceae</taxon>
        <taxon>Selenomonas</taxon>
    </lineage>
</organism>
<feature type="compositionally biased region" description="Basic and acidic residues" evidence="2">
    <location>
        <begin position="302"/>
        <end position="333"/>
    </location>
</feature>
<feature type="compositionally biased region" description="Basic and acidic residues" evidence="2">
    <location>
        <begin position="257"/>
        <end position="280"/>
    </location>
</feature>
<name>A0A1H3ZT31_SELRU</name>
<dbReference type="EMBL" id="FNQG01000012">
    <property type="protein sequence ID" value="SEA26571.1"/>
    <property type="molecule type" value="Genomic_DNA"/>
</dbReference>
<accession>A0A1H3ZT31</accession>
<dbReference type="Proteomes" id="UP000183469">
    <property type="component" value="Unassembled WGS sequence"/>
</dbReference>
<feature type="coiled-coil region" evidence="1">
    <location>
        <begin position="81"/>
        <end position="126"/>
    </location>
</feature>
<evidence type="ECO:0000313" key="3">
    <source>
        <dbReference type="EMBL" id="SEA26571.1"/>
    </source>
</evidence>
<evidence type="ECO:0000256" key="2">
    <source>
        <dbReference type="SAM" id="MobiDB-lite"/>
    </source>
</evidence>
<evidence type="ECO:0000256" key="1">
    <source>
        <dbReference type="SAM" id="Coils"/>
    </source>
</evidence>
<reference evidence="3 4" key="1">
    <citation type="submission" date="2016-10" db="EMBL/GenBank/DDBJ databases">
        <authorList>
            <person name="de Groot N.N."/>
        </authorList>
    </citation>
    <scope>NUCLEOTIDE SEQUENCE [LARGE SCALE GENOMIC DNA]</scope>
    <source>
        <strain evidence="3 4">DSM 2872</strain>
    </source>
</reference>
<feature type="region of interest" description="Disordered" evidence="2">
    <location>
        <begin position="257"/>
        <end position="333"/>
    </location>
</feature>